<protein>
    <submittedName>
        <fullName evidence="1">BQ5605_C006g03825 protein</fullName>
    </submittedName>
</protein>
<dbReference type="EMBL" id="FQNC01000044">
    <property type="protein sequence ID" value="SGY53970.1"/>
    <property type="molecule type" value="Genomic_DNA"/>
</dbReference>
<evidence type="ECO:0000313" key="2">
    <source>
        <dbReference type="Proteomes" id="UP000249464"/>
    </source>
</evidence>
<proteinExistence type="predicted"/>
<gene>
    <name evidence="1" type="primary">BQ5605_C006g03825</name>
    <name evidence="1" type="ORF">BQ5605_C006G03825</name>
</gene>
<dbReference type="AlphaFoldDB" id="A0A2X0M887"/>
<sequence length="63" mass="7094">MGQIAFACNRRNNAASQRSHDSRTWSERPIDNISQLDRRTELLHGTFGYANIQNGDIAGAYNL</sequence>
<name>A0A2X0M887_9BASI</name>
<reference evidence="1 2" key="1">
    <citation type="submission" date="2016-11" db="EMBL/GenBank/DDBJ databases">
        <authorList>
            <person name="Jaros S."/>
            <person name="Januszkiewicz K."/>
            <person name="Wedrychowicz H."/>
        </authorList>
    </citation>
    <scope>NUCLEOTIDE SEQUENCE [LARGE SCALE GENOMIC DNA]</scope>
</reference>
<evidence type="ECO:0000313" key="1">
    <source>
        <dbReference type="EMBL" id="SGY53970.1"/>
    </source>
</evidence>
<keyword evidence="2" id="KW-1185">Reference proteome</keyword>
<organism evidence="1 2">
    <name type="scientific">Microbotryum silenes-dioicae</name>
    <dbReference type="NCBI Taxonomy" id="796604"/>
    <lineage>
        <taxon>Eukaryota</taxon>
        <taxon>Fungi</taxon>
        <taxon>Dikarya</taxon>
        <taxon>Basidiomycota</taxon>
        <taxon>Pucciniomycotina</taxon>
        <taxon>Microbotryomycetes</taxon>
        <taxon>Microbotryales</taxon>
        <taxon>Microbotryaceae</taxon>
        <taxon>Microbotryum</taxon>
    </lineage>
</organism>
<dbReference type="Proteomes" id="UP000249464">
    <property type="component" value="Unassembled WGS sequence"/>
</dbReference>
<accession>A0A2X0M887</accession>